<dbReference type="Proteomes" id="UP001162483">
    <property type="component" value="Unassembled WGS sequence"/>
</dbReference>
<evidence type="ECO:0000313" key="1">
    <source>
        <dbReference type="EMBL" id="CAI9589131.1"/>
    </source>
</evidence>
<dbReference type="EMBL" id="CATNWA010016029">
    <property type="protein sequence ID" value="CAI9589131.1"/>
    <property type="molecule type" value="Genomic_DNA"/>
</dbReference>
<accession>A0ABN9EZ34</accession>
<keyword evidence="2" id="KW-1185">Reference proteome</keyword>
<sequence>MGTAGVHTQNLSTGMVGTPSNGAAGVQTQEFSTGMVGTPPNGQSRCTDPGTQHRGWWEFLIMGAAGVQTWNLSTGIWGTLIMGTAGVQTQEFSTWMVGTPPNGQSRCADPGLSAQGWWEPLV</sequence>
<organism evidence="1 2">
    <name type="scientific">Staurois parvus</name>
    <dbReference type="NCBI Taxonomy" id="386267"/>
    <lineage>
        <taxon>Eukaryota</taxon>
        <taxon>Metazoa</taxon>
        <taxon>Chordata</taxon>
        <taxon>Craniata</taxon>
        <taxon>Vertebrata</taxon>
        <taxon>Euteleostomi</taxon>
        <taxon>Amphibia</taxon>
        <taxon>Batrachia</taxon>
        <taxon>Anura</taxon>
        <taxon>Neobatrachia</taxon>
        <taxon>Ranoidea</taxon>
        <taxon>Ranidae</taxon>
        <taxon>Staurois</taxon>
    </lineage>
</organism>
<gene>
    <name evidence="1" type="ORF">SPARVUS_LOCUS10848105</name>
</gene>
<proteinExistence type="predicted"/>
<comment type="caution">
    <text evidence="1">The sequence shown here is derived from an EMBL/GenBank/DDBJ whole genome shotgun (WGS) entry which is preliminary data.</text>
</comment>
<name>A0ABN9EZ34_9NEOB</name>
<evidence type="ECO:0000313" key="2">
    <source>
        <dbReference type="Proteomes" id="UP001162483"/>
    </source>
</evidence>
<reference evidence="1" key="1">
    <citation type="submission" date="2023-05" db="EMBL/GenBank/DDBJ databases">
        <authorList>
            <person name="Stuckert A."/>
        </authorList>
    </citation>
    <scope>NUCLEOTIDE SEQUENCE</scope>
</reference>
<feature type="non-terminal residue" evidence="1">
    <location>
        <position position="122"/>
    </location>
</feature>
<protein>
    <submittedName>
        <fullName evidence="1">Uncharacterized protein</fullName>
    </submittedName>
</protein>